<keyword evidence="2" id="KW-1185">Reference proteome</keyword>
<dbReference type="RefSeq" id="WP_367640879.1">
    <property type="nucleotide sequence ID" value="NZ_JBFNQN010000018.1"/>
</dbReference>
<comment type="caution">
    <text evidence="1">The sequence shown here is derived from an EMBL/GenBank/DDBJ whole genome shotgun (WGS) entry which is preliminary data.</text>
</comment>
<gene>
    <name evidence="1" type="ORF">AB1207_22420</name>
</gene>
<sequence>MSPRRPSPGHRELEAAIEELEELYAQLPALSCLGLCEASCGEHIDASTAERRRLLDAGVDLDAPTPDGACPALTRTFGTGRCSVHAIRPTICRLWGATASMPCLHGCRPEGGLVDDATAMRWMITSLQIGGHGDHLDDPAVRELLELALTDPLAAGLFSRFLRGDRSVIGQLYERMVALRV</sequence>
<proteinExistence type="predicted"/>
<evidence type="ECO:0000313" key="1">
    <source>
        <dbReference type="EMBL" id="MEW9267506.1"/>
    </source>
</evidence>
<accession>A0ABV3PCX8</accession>
<dbReference type="Proteomes" id="UP001555826">
    <property type="component" value="Unassembled WGS sequence"/>
</dbReference>
<dbReference type="EMBL" id="JBFNQN010000018">
    <property type="protein sequence ID" value="MEW9267506.1"/>
    <property type="molecule type" value="Genomic_DNA"/>
</dbReference>
<reference evidence="1 2" key="1">
    <citation type="submission" date="2024-07" db="EMBL/GenBank/DDBJ databases">
        <authorList>
            <person name="Thanompreechachai J."/>
            <person name="Duangmal K."/>
        </authorList>
    </citation>
    <scope>NUCLEOTIDE SEQUENCE [LARGE SCALE GENOMIC DNA]</scope>
    <source>
        <strain evidence="1 2">KCTC 19886</strain>
    </source>
</reference>
<evidence type="ECO:0000313" key="2">
    <source>
        <dbReference type="Proteomes" id="UP001555826"/>
    </source>
</evidence>
<protein>
    <submittedName>
        <fullName evidence="1">YkgJ family cysteine cluster protein</fullName>
    </submittedName>
</protein>
<name>A0ABV3PCX8_9ACTN</name>
<organism evidence="1 2">
    <name type="scientific">Kineococcus endophyticus</name>
    <dbReference type="NCBI Taxonomy" id="1181883"/>
    <lineage>
        <taxon>Bacteria</taxon>
        <taxon>Bacillati</taxon>
        <taxon>Actinomycetota</taxon>
        <taxon>Actinomycetes</taxon>
        <taxon>Kineosporiales</taxon>
        <taxon>Kineosporiaceae</taxon>
        <taxon>Kineococcus</taxon>
    </lineage>
</organism>